<dbReference type="Pfam" id="PF01210">
    <property type="entry name" value="NAD_Gly3P_dh_N"/>
    <property type="match status" value="1"/>
</dbReference>
<gene>
    <name evidence="16" type="primary">gpsA_1</name>
    <name evidence="8" type="synonym">gpsA</name>
    <name evidence="16" type="ORF">BWY73_01462</name>
</gene>
<dbReference type="PANTHER" id="PTHR11728">
    <property type="entry name" value="GLYCEROL-3-PHOSPHATE DEHYDROGENASE"/>
    <property type="match status" value="1"/>
</dbReference>
<dbReference type="InterPro" id="IPR006109">
    <property type="entry name" value="G3P_DH_NAD-dep_C"/>
</dbReference>
<dbReference type="InterPro" id="IPR011128">
    <property type="entry name" value="G3P_DH_NAD-dep_N"/>
</dbReference>
<comment type="catalytic activity">
    <reaction evidence="8 13">
        <text>sn-glycerol 3-phosphate + NADP(+) = dihydroxyacetone phosphate + NADPH + H(+)</text>
        <dbReference type="Rhea" id="RHEA:11096"/>
        <dbReference type="ChEBI" id="CHEBI:15378"/>
        <dbReference type="ChEBI" id="CHEBI:57597"/>
        <dbReference type="ChEBI" id="CHEBI:57642"/>
        <dbReference type="ChEBI" id="CHEBI:57783"/>
        <dbReference type="ChEBI" id="CHEBI:58349"/>
        <dbReference type="EC" id="1.1.1.94"/>
    </reaction>
</comment>
<evidence type="ECO:0000259" key="15">
    <source>
        <dbReference type="Pfam" id="PF07479"/>
    </source>
</evidence>
<dbReference type="UniPathway" id="UPA00940"/>
<dbReference type="PIRSF" id="PIRSF000114">
    <property type="entry name" value="Glycerol-3-P_dh"/>
    <property type="match status" value="1"/>
</dbReference>
<feature type="binding site" evidence="8">
    <location>
        <position position="104"/>
    </location>
    <ligand>
        <name>sn-glycerol 3-phosphate</name>
        <dbReference type="ChEBI" id="CHEBI:57597"/>
    </ligand>
</feature>
<feature type="binding site" evidence="8">
    <location>
        <position position="275"/>
    </location>
    <ligand>
        <name>NADPH</name>
        <dbReference type="ChEBI" id="CHEBI:57783"/>
    </ligand>
</feature>
<dbReference type="GO" id="GO:0005829">
    <property type="term" value="C:cytosol"/>
    <property type="evidence" value="ECO:0007669"/>
    <property type="project" value="TreeGrafter"/>
</dbReference>
<evidence type="ECO:0000256" key="11">
    <source>
        <dbReference type="PIRSR" id="PIRSR000114-3"/>
    </source>
</evidence>
<evidence type="ECO:0000256" key="9">
    <source>
        <dbReference type="PIRSR" id="PIRSR000114-1"/>
    </source>
</evidence>
<feature type="binding site" evidence="8">
    <location>
        <position position="187"/>
    </location>
    <ligand>
        <name>sn-glycerol 3-phosphate</name>
        <dbReference type="ChEBI" id="CHEBI:57597"/>
    </ligand>
</feature>
<keyword evidence="8" id="KW-0521">NADP</keyword>
<dbReference type="PRINTS" id="PR00077">
    <property type="entry name" value="GPDHDRGNASE"/>
</dbReference>
<feature type="binding site" evidence="10">
    <location>
        <position position="104"/>
    </location>
    <ligand>
        <name>substrate</name>
    </ligand>
</feature>
<evidence type="ECO:0000256" key="12">
    <source>
        <dbReference type="RuleBase" id="RU000437"/>
    </source>
</evidence>
<keyword evidence="3 8" id="KW-0560">Oxidoreductase</keyword>
<comment type="pathway">
    <text evidence="8">Membrane lipid metabolism; glycerophospholipid metabolism.</text>
</comment>
<evidence type="ECO:0000256" key="3">
    <source>
        <dbReference type="ARBA" id="ARBA00023002"/>
    </source>
</evidence>
<keyword evidence="2 8" id="KW-0444">Lipid biosynthesis</keyword>
<evidence type="ECO:0000256" key="4">
    <source>
        <dbReference type="ARBA" id="ARBA00023027"/>
    </source>
</evidence>
<feature type="binding site" evidence="8">
    <location>
        <position position="136"/>
    </location>
    <ligand>
        <name>NADPH</name>
        <dbReference type="ChEBI" id="CHEBI:57783"/>
    </ligand>
</feature>
<feature type="domain" description="Glycerol-3-phosphate dehydrogenase NAD-dependent C-terminal" evidence="15">
    <location>
        <begin position="176"/>
        <end position="316"/>
    </location>
</feature>
<evidence type="ECO:0000259" key="14">
    <source>
        <dbReference type="Pfam" id="PF01210"/>
    </source>
</evidence>
<dbReference type="InterPro" id="IPR006168">
    <property type="entry name" value="G3P_DH_NAD-dep"/>
</dbReference>
<dbReference type="Gene3D" id="3.40.50.720">
    <property type="entry name" value="NAD(P)-binding Rossmann-like Domain"/>
    <property type="match status" value="1"/>
</dbReference>
<evidence type="ECO:0000256" key="13">
    <source>
        <dbReference type="RuleBase" id="RU000439"/>
    </source>
</evidence>
<dbReference type="InterPro" id="IPR013328">
    <property type="entry name" value="6PGD_dom2"/>
</dbReference>
<dbReference type="Gene3D" id="1.10.1040.10">
    <property type="entry name" value="N-(1-d-carboxylethyl)-l-norvaline Dehydrogenase, domain 2"/>
    <property type="match status" value="1"/>
</dbReference>
<evidence type="ECO:0000256" key="2">
    <source>
        <dbReference type="ARBA" id="ARBA00022516"/>
    </source>
</evidence>
<feature type="binding site" evidence="11">
    <location>
        <position position="251"/>
    </location>
    <ligand>
        <name>NAD(+)</name>
        <dbReference type="ChEBI" id="CHEBI:57540"/>
    </ligand>
</feature>
<comment type="function">
    <text evidence="8">Catalyzes the reduction of the glycolytic intermediate dihydroxyacetone phosphate (DHAP) to sn-glycerol 3-phosphate (G3P), the key precursor for phospholipid synthesis.</text>
</comment>
<dbReference type="GO" id="GO:0046167">
    <property type="term" value="P:glycerol-3-phosphate biosynthetic process"/>
    <property type="evidence" value="ECO:0007669"/>
    <property type="project" value="UniProtKB-UniRule"/>
</dbReference>
<comment type="similarity">
    <text evidence="1 8 12">Belongs to the NAD-dependent glycerol-3-phosphate dehydrogenase family.</text>
</comment>
<feature type="binding site" evidence="8">
    <location>
        <position position="12"/>
    </location>
    <ligand>
        <name>NADPH</name>
        <dbReference type="ChEBI" id="CHEBI:57783"/>
    </ligand>
</feature>
<dbReference type="InterPro" id="IPR008927">
    <property type="entry name" value="6-PGluconate_DH-like_C_sf"/>
</dbReference>
<feature type="binding site" evidence="11">
    <location>
        <position position="136"/>
    </location>
    <ligand>
        <name>NAD(+)</name>
        <dbReference type="ChEBI" id="CHEBI:57540"/>
    </ligand>
</feature>
<dbReference type="GO" id="GO:0006650">
    <property type="term" value="P:glycerophospholipid metabolic process"/>
    <property type="evidence" value="ECO:0007669"/>
    <property type="project" value="UniProtKB-UniRule"/>
</dbReference>
<keyword evidence="8" id="KW-0963">Cytoplasm</keyword>
<organism evidence="16">
    <name type="scientific">candidate division TA06 bacterium ADurb.Bin417</name>
    <dbReference type="NCBI Taxonomy" id="1852828"/>
    <lineage>
        <taxon>Bacteria</taxon>
        <taxon>Bacteria division TA06</taxon>
    </lineage>
</organism>
<comment type="caution">
    <text evidence="8">Lacks conserved residue(s) required for the propagation of feature annotation.</text>
</comment>
<dbReference type="GO" id="GO:0051287">
    <property type="term" value="F:NAD binding"/>
    <property type="evidence" value="ECO:0007669"/>
    <property type="project" value="InterPro"/>
</dbReference>
<evidence type="ECO:0000256" key="10">
    <source>
        <dbReference type="PIRSR" id="PIRSR000114-2"/>
    </source>
</evidence>
<evidence type="ECO:0000256" key="8">
    <source>
        <dbReference type="HAMAP-Rule" id="MF_00394"/>
    </source>
</evidence>
<dbReference type="SUPFAM" id="SSF48179">
    <property type="entry name" value="6-phosphogluconate dehydrogenase C-terminal domain-like"/>
    <property type="match status" value="1"/>
</dbReference>
<feature type="binding site" evidence="8">
    <location>
        <position position="277"/>
    </location>
    <ligand>
        <name>NADPH</name>
        <dbReference type="ChEBI" id="CHEBI:57783"/>
    </ligand>
</feature>
<keyword evidence="7 8" id="KW-1208">Phospholipid metabolism</keyword>
<evidence type="ECO:0000256" key="7">
    <source>
        <dbReference type="ARBA" id="ARBA00023264"/>
    </source>
</evidence>
<feature type="binding site" evidence="8">
    <location>
        <position position="251"/>
    </location>
    <ligand>
        <name>NADPH</name>
        <dbReference type="ChEBI" id="CHEBI:57783"/>
    </ligand>
</feature>
<accession>A0A1V5M8U1</accession>
<dbReference type="EMBL" id="MWAK01000343">
    <property type="protein sequence ID" value="OPZ89654.1"/>
    <property type="molecule type" value="Genomic_DNA"/>
</dbReference>
<dbReference type="GO" id="GO:0005975">
    <property type="term" value="P:carbohydrate metabolic process"/>
    <property type="evidence" value="ECO:0007669"/>
    <property type="project" value="InterPro"/>
</dbReference>
<dbReference type="Pfam" id="PF07479">
    <property type="entry name" value="NAD_Gly3P_dh_C"/>
    <property type="match status" value="1"/>
</dbReference>
<feature type="binding site" evidence="8">
    <location>
        <position position="240"/>
    </location>
    <ligand>
        <name>sn-glycerol 3-phosphate</name>
        <dbReference type="ChEBI" id="CHEBI:57597"/>
    </ligand>
</feature>
<comment type="catalytic activity">
    <reaction evidence="8">
        <text>sn-glycerol 3-phosphate + NAD(+) = dihydroxyacetone phosphate + NADH + H(+)</text>
        <dbReference type="Rhea" id="RHEA:11092"/>
        <dbReference type="ChEBI" id="CHEBI:15378"/>
        <dbReference type="ChEBI" id="CHEBI:57540"/>
        <dbReference type="ChEBI" id="CHEBI:57597"/>
        <dbReference type="ChEBI" id="CHEBI:57642"/>
        <dbReference type="ChEBI" id="CHEBI:57945"/>
        <dbReference type="EC" id="1.1.1.94"/>
    </reaction>
</comment>
<dbReference type="SUPFAM" id="SSF51735">
    <property type="entry name" value="NAD(P)-binding Rossmann-fold domains"/>
    <property type="match status" value="1"/>
</dbReference>
<dbReference type="HAMAP" id="MF_00394">
    <property type="entry name" value="NAD_Glyc3P_dehydrog"/>
    <property type="match status" value="1"/>
</dbReference>
<protein>
    <recommendedName>
        <fullName evidence="8">Glycerol-3-phosphate dehydrogenase [NAD(P)+]</fullName>
        <ecNumber evidence="8">1.1.1.94</ecNumber>
    </recommendedName>
    <alternativeName>
        <fullName evidence="8">NAD(P)(+)-dependent glycerol-3-phosphate dehydrogenase</fullName>
    </alternativeName>
    <alternativeName>
        <fullName evidence="8">NAD(P)H-dependent dihydroxyacetone-phosphate reductase</fullName>
    </alternativeName>
</protein>
<feature type="active site" description="Proton acceptor" evidence="8 9">
    <location>
        <position position="187"/>
    </location>
</feature>
<dbReference type="GO" id="GO:0141152">
    <property type="term" value="F:glycerol-3-phosphate dehydrogenase (NAD+) activity"/>
    <property type="evidence" value="ECO:0007669"/>
    <property type="project" value="RHEA"/>
</dbReference>
<feature type="binding site" evidence="8">
    <location>
        <position position="104"/>
    </location>
    <ligand>
        <name>NADPH</name>
        <dbReference type="ChEBI" id="CHEBI:57783"/>
    </ligand>
</feature>
<feature type="domain" description="Glycerol-3-phosphate dehydrogenase NAD-dependent N-terminal" evidence="14">
    <location>
        <begin position="3"/>
        <end position="155"/>
    </location>
</feature>
<dbReference type="Proteomes" id="UP000485484">
    <property type="component" value="Unassembled WGS sequence"/>
</dbReference>
<reference evidence="16" key="1">
    <citation type="submission" date="2017-02" db="EMBL/GenBank/DDBJ databases">
        <title>Delving into the versatile metabolic prowess of the omnipresent phylum Bacteroidetes.</title>
        <authorList>
            <person name="Nobu M.K."/>
            <person name="Mei R."/>
            <person name="Narihiro T."/>
            <person name="Kuroda K."/>
            <person name="Liu W.-T."/>
        </authorList>
    </citation>
    <scope>NUCLEOTIDE SEQUENCE</scope>
    <source>
        <strain evidence="16">ADurb.Bin417</strain>
    </source>
</reference>
<feature type="binding site" evidence="11">
    <location>
        <begin position="8"/>
        <end position="13"/>
    </location>
    <ligand>
        <name>NAD(+)</name>
        <dbReference type="ChEBI" id="CHEBI:57540"/>
    </ligand>
</feature>
<keyword evidence="6 8" id="KW-0594">Phospholipid biosynthesis</keyword>
<feature type="binding site" evidence="8">
    <location>
        <position position="252"/>
    </location>
    <ligand>
        <name>sn-glycerol 3-phosphate</name>
        <dbReference type="ChEBI" id="CHEBI:57597"/>
    </ligand>
</feature>
<comment type="subcellular location">
    <subcellularLocation>
        <location evidence="8">Cytoplasm</location>
    </subcellularLocation>
</comment>
<dbReference type="FunFam" id="1.10.1040.10:FF:000001">
    <property type="entry name" value="Glycerol-3-phosphate dehydrogenase [NAD(P)+]"/>
    <property type="match status" value="1"/>
</dbReference>
<name>A0A1V5M8U1_UNCT6</name>
<dbReference type="GO" id="GO:0046168">
    <property type="term" value="P:glycerol-3-phosphate catabolic process"/>
    <property type="evidence" value="ECO:0007669"/>
    <property type="project" value="InterPro"/>
</dbReference>
<dbReference type="NCBIfam" id="NF000940">
    <property type="entry name" value="PRK00094.1-2"/>
    <property type="match status" value="1"/>
</dbReference>
<feature type="binding site" evidence="10">
    <location>
        <begin position="251"/>
        <end position="252"/>
    </location>
    <ligand>
        <name>substrate</name>
    </ligand>
</feature>
<feature type="binding site" evidence="8">
    <location>
        <position position="250"/>
    </location>
    <ligand>
        <name>sn-glycerol 3-phosphate</name>
        <dbReference type="ChEBI" id="CHEBI:57597"/>
    </ligand>
</feature>
<comment type="caution">
    <text evidence="16">The sequence shown here is derived from an EMBL/GenBank/DDBJ whole genome shotgun (WGS) entry which is preliminary data.</text>
</comment>
<dbReference type="AlphaFoldDB" id="A0A1V5M8U1"/>
<feature type="binding site" evidence="8">
    <location>
        <position position="134"/>
    </location>
    <ligand>
        <name>sn-glycerol 3-phosphate</name>
        <dbReference type="ChEBI" id="CHEBI:57597"/>
    </ligand>
</feature>
<sequence>MEKIAVVGAGAWGTTLALLLAGPDRSVLLWEKFPDYARQLAGERENVKFLPGFELPENLDVTDDLALAASAPAVVLVTPSFACRETAGRLAAAGCRGPVLVATKGLEAGSGLRMSQVVAEAMPGVAWSVLSGPTIAREVAAGRPTAAVCAGPDEKLNFFFQDLFSTGHFRLYTSADAAGVEFGGALKNPLAIAAGIVEGLGLGDNAKATLLCRGLAEMARLGTALGGQERTFFGLSGLGDLITTACSPQSRNHRFGVAIGGGQPAGDYLKGQESVVEGYHSARPALKLAAGAGVEMPIISQVASVLFEGKPPAAAVRELMGRPLKAE</sequence>
<evidence type="ECO:0000313" key="16">
    <source>
        <dbReference type="EMBL" id="OPZ89654.1"/>
    </source>
</evidence>
<dbReference type="GO" id="GO:0141153">
    <property type="term" value="F:glycerol-3-phosphate dehydrogenase (NADP+) activity"/>
    <property type="evidence" value="ECO:0007669"/>
    <property type="project" value="RHEA"/>
</dbReference>
<proteinExistence type="inferred from homology"/>
<feature type="binding site" evidence="8">
    <location>
        <position position="132"/>
    </location>
    <ligand>
        <name>sn-glycerol 3-phosphate</name>
        <dbReference type="ChEBI" id="CHEBI:57597"/>
    </ligand>
</feature>
<feature type="binding site" evidence="8">
    <location>
        <position position="32"/>
    </location>
    <ligand>
        <name>NADPH</name>
        <dbReference type="ChEBI" id="CHEBI:57783"/>
    </ligand>
</feature>
<keyword evidence="4 8" id="KW-0520">NAD</keyword>
<evidence type="ECO:0000256" key="6">
    <source>
        <dbReference type="ARBA" id="ARBA00023209"/>
    </source>
</evidence>
<dbReference type="InterPro" id="IPR036291">
    <property type="entry name" value="NAD(P)-bd_dom_sf"/>
</dbReference>
<evidence type="ECO:0000256" key="1">
    <source>
        <dbReference type="ARBA" id="ARBA00011009"/>
    </source>
</evidence>
<feature type="binding site" evidence="8">
    <location>
        <position position="251"/>
    </location>
    <ligand>
        <name>sn-glycerol 3-phosphate</name>
        <dbReference type="ChEBI" id="CHEBI:57597"/>
    </ligand>
</feature>
<keyword evidence="5 8" id="KW-0443">Lipid metabolism</keyword>
<keyword evidence="8" id="KW-0547">Nucleotide-binding</keyword>
<dbReference type="NCBIfam" id="NF000942">
    <property type="entry name" value="PRK00094.1-4"/>
    <property type="match status" value="1"/>
</dbReference>
<dbReference type="GO" id="GO:0008654">
    <property type="term" value="P:phospholipid biosynthetic process"/>
    <property type="evidence" value="ECO:0007669"/>
    <property type="project" value="UniProtKB-KW"/>
</dbReference>
<dbReference type="PANTHER" id="PTHR11728:SF1">
    <property type="entry name" value="GLYCEROL-3-PHOSPHATE DEHYDROGENASE [NAD(+)] 2, CHLOROPLASTIC"/>
    <property type="match status" value="1"/>
</dbReference>
<evidence type="ECO:0000256" key="5">
    <source>
        <dbReference type="ARBA" id="ARBA00023098"/>
    </source>
</evidence>
<dbReference type="EC" id="1.1.1.94" evidence="8"/>